<keyword evidence="3" id="KW-1185">Reference proteome</keyword>
<keyword evidence="1" id="KW-0472">Membrane</keyword>
<dbReference type="InterPro" id="IPR046719">
    <property type="entry name" value="DUF6611"/>
</dbReference>
<dbReference type="Proteomes" id="UP000009159">
    <property type="component" value="Chromosome"/>
</dbReference>
<dbReference type="AlphaFoldDB" id="A1T7Z7"/>
<name>A1T7Z7_MYCVP</name>
<dbReference type="HOGENOM" id="CLU_1530872_0_0_11"/>
<evidence type="ECO:0000313" key="2">
    <source>
        <dbReference type="EMBL" id="ABM13297.1"/>
    </source>
</evidence>
<gene>
    <name evidence="2" type="ordered locus">Mvan_2484</name>
</gene>
<dbReference type="KEGG" id="mva:Mvan_2484"/>
<sequence>MLDGDAQWGSLTIQPDRFGTRYHLVVYPPGITATERRRVRIWRGWPLWGALLWILSQMVLIRHLDPWSALFASAGLVVVTAATACAMAGPARARVHTLAATLLPRQYDPVSKALCTTMHQLARTLREADSQRAQGVMSPAQFEMTWWRVYNEMAVVAHACIRDSSPGASQ</sequence>
<protein>
    <submittedName>
        <fullName evidence="2">Uncharacterized protein</fullName>
    </submittedName>
</protein>
<dbReference type="EMBL" id="CP000511">
    <property type="protein sequence ID" value="ABM13297.1"/>
    <property type="molecule type" value="Genomic_DNA"/>
</dbReference>
<proteinExistence type="predicted"/>
<keyword evidence="1" id="KW-0812">Transmembrane</keyword>
<keyword evidence="1" id="KW-1133">Transmembrane helix</keyword>
<accession>A1T7Z7</accession>
<reference evidence="2" key="1">
    <citation type="submission" date="2006-12" db="EMBL/GenBank/DDBJ databases">
        <title>Complete sequence of Mycobacterium vanbaalenii PYR-1.</title>
        <authorList>
            <consortium name="US DOE Joint Genome Institute"/>
            <person name="Copeland A."/>
            <person name="Lucas S."/>
            <person name="Lapidus A."/>
            <person name="Barry K."/>
            <person name="Detter J.C."/>
            <person name="Glavina del Rio T."/>
            <person name="Hammon N."/>
            <person name="Israni S."/>
            <person name="Dalin E."/>
            <person name="Tice H."/>
            <person name="Pitluck S."/>
            <person name="Singan V."/>
            <person name="Schmutz J."/>
            <person name="Larimer F."/>
            <person name="Land M."/>
            <person name="Hauser L."/>
            <person name="Kyrpides N."/>
            <person name="Anderson I.J."/>
            <person name="Miller C."/>
            <person name="Richardson P."/>
        </authorList>
    </citation>
    <scope>NUCLEOTIDE SEQUENCE [LARGE SCALE GENOMIC DNA]</scope>
    <source>
        <strain evidence="2">PYR-1</strain>
    </source>
</reference>
<feature type="transmembrane region" description="Helical" evidence="1">
    <location>
        <begin position="70"/>
        <end position="89"/>
    </location>
</feature>
<dbReference type="Pfam" id="PF20315">
    <property type="entry name" value="DUF6611"/>
    <property type="match status" value="1"/>
</dbReference>
<organism evidence="2 3">
    <name type="scientific">Mycolicibacterium vanbaalenii (strain DSM 7251 / JCM 13017 / BCRC 16820 / KCTC 9966 / NRRL B-24157 / PYR-1)</name>
    <name type="common">Mycobacterium vanbaalenii</name>
    <dbReference type="NCBI Taxonomy" id="350058"/>
    <lineage>
        <taxon>Bacteria</taxon>
        <taxon>Bacillati</taxon>
        <taxon>Actinomycetota</taxon>
        <taxon>Actinomycetes</taxon>
        <taxon>Mycobacteriales</taxon>
        <taxon>Mycobacteriaceae</taxon>
        <taxon>Mycolicibacterium</taxon>
    </lineage>
</organism>
<dbReference type="eggNOG" id="ENOG5031E5W">
    <property type="taxonomic scope" value="Bacteria"/>
</dbReference>
<evidence type="ECO:0000256" key="1">
    <source>
        <dbReference type="SAM" id="Phobius"/>
    </source>
</evidence>
<feature type="transmembrane region" description="Helical" evidence="1">
    <location>
        <begin position="45"/>
        <end position="64"/>
    </location>
</feature>
<evidence type="ECO:0000313" key="3">
    <source>
        <dbReference type="Proteomes" id="UP000009159"/>
    </source>
</evidence>